<dbReference type="InterPro" id="IPR002052">
    <property type="entry name" value="DNA_methylase_N6_adenine_CS"/>
</dbReference>
<evidence type="ECO:0000313" key="5">
    <source>
        <dbReference type="Proteomes" id="UP001501353"/>
    </source>
</evidence>
<dbReference type="InterPro" id="IPR029063">
    <property type="entry name" value="SAM-dependent_MTases_sf"/>
</dbReference>
<name>A0ABP7TIH2_9BURK</name>
<gene>
    <name evidence="4" type="ORF">GCM10022212_26010</name>
</gene>
<comment type="caution">
    <text evidence="4">The sequence shown here is derived from an EMBL/GenBank/DDBJ whole genome shotgun (WGS) entry which is preliminary data.</text>
</comment>
<organism evidence="4 5">
    <name type="scientific">Actimicrobium antarcticum</name>
    <dbReference type="NCBI Taxonomy" id="1051899"/>
    <lineage>
        <taxon>Bacteria</taxon>
        <taxon>Pseudomonadati</taxon>
        <taxon>Pseudomonadota</taxon>
        <taxon>Betaproteobacteria</taxon>
        <taxon>Burkholderiales</taxon>
        <taxon>Oxalobacteraceae</taxon>
        <taxon>Actimicrobium</taxon>
    </lineage>
</organism>
<dbReference type="GO" id="GO:0008168">
    <property type="term" value="F:methyltransferase activity"/>
    <property type="evidence" value="ECO:0007669"/>
    <property type="project" value="UniProtKB-KW"/>
</dbReference>
<dbReference type="InterPro" id="IPR007848">
    <property type="entry name" value="Small_mtfrase_dom"/>
</dbReference>
<protein>
    <submittedName>
        <fullName evidence="4">Class I SAM-dependent methyltransferase</fullName>
    </submittedName>
</protein>
<dbReference type="PANTHER" id="PTHR18895:SF74">
    <property type="entry name" value="MTRF1L RELEASE FACTOR GLUTAMINE METHYLTRANSFERASE"/>
    <property type="match status" value="1"/>
</dbReference>
<evidence type="ECO:0000259" key="3">
    <source>
        <dbReference type="Pfam" id="PF05175"/>
    </source>
</evidence>
<dbReference type="RefSeq" id="WP_344763786.1">
    <property type="nucleotide sequence ID" value="NZ_BAAAZE010000010.1"/>
</dbReference>
<dbReference type="Proteomes" id="UP001501353">
    <property type="component" value="Unassembled WGS sequence"/>
</dbReference>
<proteinExistence type="predicted"/>
<keyword evidence="2" id="KW-0949">S-adenosyl-L-methionine</keyword>
<reference evidence="5" key="1">
    <citation type="journal article" date="2019" name="Int. J. Syst. Evol. Microbiol.">
        <title>The Global Catalogue of Microorganisms (GCM) 10K type strain sequencing project: providing services to taxonomists for standard genome sequencing and annotation.</title>
        <authorList>
            <consortium name="The Broad Institute Genomics Platform"/>
            <consortium name="The Broad Institute Genome Sequencing Center for Infectious Disease"/>
            <person name="Wu L."/>
            <person name="Ma J."/>
        </authorList>
    </citation>
    <scope>NUCLEOTIDE SEQUENCE [LARGE SCALE GENOMIC DNA]</scope>
    <source>
        <strain evidence="5">JCM 16673</strain>
    </source>
</reference>
<sequence>MLTTTSVPQSAVAARPLSTPAPGLIRSAALSRLLREVASTGYRFITPSPFTHQRVLANRAQQNATSWRDIFGWSMPFAATAIEQSMLDLMDQAGVLAVDGELLRSLVRISSIGDDLFVHSAYPTTQDNAVFFGPDTYRFARFIRQALAISAGWIEPALSLVAGTPMHILDVGCGSGAGALIAVRALSAANIPLAVTMNDINPLALRYALVNADIAGIAVNIALGDALSCLNGRFDLIVCNPPYLDDDAQRAYRHGGARLGRALSVRMATEAIARLALGGRLLLYTGVAIVEGDDPFLAEIGPVLDAAGCDWSYGEIDPDVFGEEIERPVYAHVDRIAAVGLIAQRKREPA</sequence>
<dbReference type="SUPFAM" id="SSF53335">
    <property type="entry name" value="S-adenosyl-L-methionine-dependent methyltransferases"/>
    <property type="match status" value="1"/>
</dbReference>
<evidence type="ECO:0000256" key="2">
    <source>
        <dbReference type="ARBA" id="ARBA00022691"/>
    </source>
</evidence>
<dbReference type="EMBL" id="BAAAZE010000010">
    <property type="protein sequence ID" value="GAA4026788.1"/>
    <property type="molecule type" value="Genomic_DNA"/>
</dbReference>
<dbReference type="Gene3D" id="3.40.50.150">
    <property type="entry name" value="Vaccinia Virus protein VP39"/>
    <property type="match status" value="1"/>
</dbReference>
<keyword evidence="5" id="KW-1185">Reference proteome</keyword>
<dbReference type="GO" id="GO:0032259">
    <property type="term" value="P:methylation"/>
    <property type="evidence" value="ECO:0007669"/>
    <property type="project" value="UniProtKB-KW"/>
</dbReference>
<evidence type="ECO:0000313" key="4">
    <source>
        <dbReference type="EMBL" id="GAA4026788.1"/>
    </source>
</evidence>
<accession>A0ABP7TIH2</accession>
<evidence type="ECO:0000256" key="1">
    <source>
        <dbReference type="ARBA" id="ARBA00022603"/>
    </source>
</evidence>
<keyword evidence="1 4" id="KW-0808">Transferase</keyword>
<keyword evidence="1 4" id="KW-0489">Methyltransferase</keyword>
<dbReference type="PROSITE" id="PS00092">
    <property type="entry name" value="N6_MTASE"/>
    <property type="match status" value="1"/>
</dbReference>
<dbReference type="InterPro" id="IPR050320">
    <property type="entry name" value="N5-glutamine_MTase"/>
</dbReference>
<dbReference type="Pfam" id="PF05175">
    <property type="entry name" value="MTS"/>
    <property type="match status" value="1"/>
</dbReference>
<feature type="domain" description="Methyltransferase small" evidence="3">
    <location>
        <begin position="167"/>
        <end position="282"/>
    </location>
</feature>
<dbReference type="CDD" id="cd02440">
    <property type="entry name" value="AdoMet_MTases"/>
    <property type="match status" value="1"/>
</dbReference>
<dbReference type="PANTHER" id="PTHR18895">
    <property type="entry name" value="HEMK METHYLTRANSFERASE"/>
    <property type="match status" value="1"/>
</dbReference>